<protein>
    <submittedName>
        <fullName evidence="1">Uncharacterized protein</fullName>
    </submittedName>
</protein>
<gene>
    <name evidence="1" type="ORF">BjapCC829_48095</name>
</gene>
<dbReference type="EMBL" id="CP088102">
    <property type="protein sequence ID" value="UFW92043.1"/>
    <property type="molecule type" value="Genomic_DNA"/>
</dbReference>
<keyword evidence="2" id="KW-1185">Reference proteome</keyword>
<organism evidence="1 2">
    <name type="scientific">Bradyrhizobium barranii</name>
    <dbReference type="NCBI Taxonomy" id="2992140"/>
    <lineage>
        <taxon>Bacteria</taxon>
        <taxon>Pseudomonadati</taxon>
        <taxon>Pseudomonadota</taxon>
        <taxon>Alphaproteobacteria</taxon>
        <taxon>Hyphomicrobiales</taxon>
        <taxon>Nitrobacteraceae</taxon>
        <taxon>Bradyrhizobium</taxon>
    </lineage>
</organism>
<sequence length="71" mass="7478">MLPDLERAILEDCAPLVNDNLVQTGLAAVSLSNEAWDALSKATTTLEVARQALVALEQQLGYIPGVSKVAA</sequence>
<accession>A0ABY3R187</accession>
<proteinExistence type="predicted"/>
<dbReference type="RefSeq" id="WP_231145863.1">
    <property type="nucleotide sequence ID" value="NZ_CP088102.1"/>
</dbReference>
<evidence type="ECO:0000313" key="1">
    <source>
        <dbReference type="EMBL" id="UFW92043.1"/>
    </source>
</evidence>
<evidence type="ECO:0000313" key="2">
    <source>
        <dbReference type="Proteomes" id="UP001430990"/>
    </source>
</evidence>
<name>A0ABY3R187_9BRAD</name>
<keyword evidence="1" id="KW-0614">Plasmid</keyword>
<reference evidence="1" key="1">
    <citation type="submission" date="2021-11" db="EMBL/GenBank/DDBJ databases">
        <title>Australian commercial rhizobial inoculants.</title>
        <authorList>
            <person name="Kohlmeier M.G."/>
            <person name="O'Hara G.W."/>
            <person name="Colombi E."/>
            <person name="Ramsay J.P."/>
            <person name="Terpolilli J."/>
        </authorList>
    </citation>
    <scope>NUCLEOTIDE SEQUENCE</scope>
    <source>
        <strain evidence="1">CC829</strain>
        <plasmid evidence="1">pCC829_2</plasmid>
    </source>
</reference>
<geneLocation type="plasmid" evidence="1 2">
    <name>pCC829_2</name>
</geneLocation>
<dbReference type="Proteomes" id="UP001430990">
    <property type="component" value="Plasmid pCC829_2"/>
</dbReference>